<dbReference type="InterPro" id="IPR029030">
    <property type="entry name" value="Caspase-like_dom_sf"/>
</dbReference>
<comment type="caution">
    <text evidence="2">The sequence shown here is derived from an EMBL/GenBank/DDBJ whole genome shotgun (WGS) entry which is preliminary data.</text>
</comment>
<feature type="domain" description="Caspase family p10" evidence="1">
    <location>
        <begin position="31"/>
        <end position="68"/>
    </location>
</feature>
<accession>A0AAV2PN50</accession>
<dbReference type="PROSITE" id="PS50207">
    <property type="entry name" value="CASPASE_P10"/>
    <property type="match status" value="1"/>
</dbReference>
<protein>
    <recommendedName>
        <fullName evidence="1">Caspase family p10 domain-containing protein</fullName>
    </recommendedName>
</protein>
<dbReference type="InterPro" id="IPR002138">
    <property type="entry name" value="Pept_C14_p10"/>
</dbReference>
<feature type="non-terminal residue" evidence="2">
    <location>
        <position position="108"/>
    </location>
</feature>
<dbReference type="GO" id="GO:0004197">
    <property type="term" value="F:cysteine-type endopeptidase activity"/>
    <property type="evidence" value="ECO:0007669"/>
    <property type="project" value="InterPro"/>
</dbReference>
<reference evidence="2 3" key="1">
    <citation type="submission" date="2024-05" db="EMBL/GenBank/DDBJ databases">
        <authorList>
            <person name="Wallberg A."/>
        </authorList>
    </citation>
    <scope>NUCLEOTIDE SEQUENCE [LARGE SCALE GENOMIC DNA]</scope>
</reference>
<keyword evidence="3" id="KW-1185">Reference proteome</keyword>
<sequence length="108" mass="12674">IEKPIPMAVEESSDLFLTDEGKEREREREIIPVARNIRTFFSTSEGVVAWRRPDGGNYFLQTFCKVMRTNPGLELQQIIFETNEEVETELNCNNTFSEEGSRFNHFYF</sequence>
<evidence type="ECO:0000259" key="1">
    <source>
        <dbReference type="PROSITE" id="PS50207"/>
    </source>
</evidence>
<gene>
    <name evidence="2" type="ORF">MNOR_LOCUS1369</name>
</gene>
<dbReference type="InterPro" id="IPR011600">
    <property type="entry name" value="Pept_C14_caspase"/>
</dbReference>
<organism evidence="2 3">
    <name type="scientific">Meganyctiphanes norvegica</name>
    <name type="common">Northern krill</name>
    <name type="synonym">Thysanopoda norvegica</name>
    <dbReference type="NCBI Taxonomy" id="48144"/>
    <lineage>
        <taxon>Eukaryota</taxon>
        <taxon>Metazoa</taxon>
        <taxon>Ecdysozoa</taxon>
        <taxon>Arthropoda</taxon>
        <taxon>Crustacea</taxon>
        <taxon>Multicrustacea</taxon>
        <taxon>Malacostraca</taxon>
        <taxon>Eumalacostraca</taxon>
        <taxon>Eucarida</taxon>
        <taxon>Euphausiacea</taxon>
        <taxon>Euphausiidae</taxon>
        <taxon>Meganyctiphanes</taxon>
    </lineage>
</organism>
<dbReference type="SUPFAM" id="SSF52129">
    <property type="entry name" value="Caspase-like"/>
    <property type="match status" value="1"/>
</dbReference>
<dbReference type="Gene3D" id="3.40.50.1460">
    <property type="match status" value="1"/>
</dbReference>
<dbReference type="AlphaFoldDB" id="A0AAV2PN50"/>
<name>A0AAV2PN50_MEGNR</name>
<dbReference type="Proteomes" id="UP001497623">
    <property type="component" value="Unassembled WGS sequence"/>
</dbReference>
<dbReference type="EMBL" id="CAXKWB010000364">
    <property type="protein sequence ID" value="CAL4060441.1"/>
    <property type="molecule type" value="Genomic_DNA"/>
</dbReference>
<evidence type="ECO:0000313" key="3">
    <source>
        <dbReference type="Proteomes" id="UP001497623"/>
    </source>
</evidence>
<proteinExistence type="predicted"/>
<feature type="non-terminal residue" evidence="2">
    <location>
        <position position="1"/>
    </location>
</feature>
<evidence type="ECO:0000313" key="2">
    <source>
        <dbReference type="EMBL" id="CAL4060441.1"/>
    </source>
</evidence>
<dbReference type="GO" id="GO:0006508">
    <property type="term" value="P:proteolysis"/>
    <property type="evidence" value="ECO:0007669"/>
    <property type="project" value="InterPro"/>
</dbReference>
<dbReference type="Pfam" id="PF00656">
    <property type="entry name" value="Peptidase_C14"/>
    <property type="match status" value="1"/>
</dbReference>